<keyword evidence="2" id="KW-1185">Reference proteome</keyword>
<evidence type="ECO:0000313" key="1">
    <source>
        <dbReference type="EMBL" id="KAK2175488.1"/>
    </source>
</evidence>
<organism evidence="1 2">
    <name type="scientific">Ridgeia piscesae</name>
    <name type="common">Tubeworm</name>
    <dbReference type="NCBI Taxonomy" id="27915"/>
    <lineage>
        <taxon>Eukaryota</taxon>
        <taxon>Metazoa</taxon>
        <taxon>Spiralia</taxon>
        <taxon>Lophotrochozoa</taxon>
        <taxon>Annelida</taxon>
        <taxon>Polychaeta</taxon>
        <taxon>Sedentaria</taxon>
        <taxon>Canalipalpata</taxon>
        <taxon>Sabellida</taxon>
        <taxon>Siboglinidae</taxon>
        <taxon>Ridgeia</taxon>
    </lineage>
</organism>
<dbReference type="AlphaFoldDB" id="A0AAD9KPW8"/>
<dbReference type="EMBL" id="JAODUO010000727">
    <property type="protein sequence ID" value="KAK2175488.1"/>
    <property type="molecule type" value="Genomic_DNA"/>
</dbReference>
<accession>A0AAD9KPW8</accession>
<reference evidence="1" key="1">
    <citation type="journal article" date="2023" name="Mol. Biol. Evol.">
        <title>Third-Generation Sequencing Reveals the Adaptive Role of the Epigenome in Three Deep-Sea Polychaetes.</title>
        <authorList>
            <person name="Perez M."/>
            <person name="Aroh O."/>
            <person name="Sun Y."/>
            <person name="Lan Y."/>
            <person name="Juniper S.K."/>
            <person name="Young C.R."/>
            <person name="Angers B."/>
            <person name="Qian P.Y."/>
        </authorList>
    </citation>
    <scope>NUCLEOTIDE SEQUENCE</scope>
    <source>
        <strain evidence="1">R07B-5</strain>
    </source>
</reference>
<evidence type="ECO:0000313" key="2">
    <source>
        <dbReference type="Proteomes" id="UP001209878"/>
    </source>
</evidence>
<sequence>MVNTPYYYYQPVGRQDIRHEDEPTSYLPMSCHLDPPEREVVDVDILERKASGDQTVVVRGVVSDKETSWHTLSIARPLTPTVSPPLAFSYRVSTSTTFRPADRDGS</sequence>
<dbReference type="Proteomes" id="UP001209878">
    <property type="component" value="Unassembled WGS sequence"/>
</dbReference>
<protein>
    <submittedName>
        <fullName evidence="1">Uncharacterized protein</fullName>
    </submittedName>
</protein>
<proteinExistence type="predicted"/>
<comment type="caution">
    <text evidence="1">The sequence shown here is derived from an EMBL/GenBank/DDBJ whole genome shotgun (WGS) entry which is preliminary data.</text>
</comment>
<gene>
    <name evidence="1" type="ORF">NP493_728g00012</name>
</gene>
<name>A0AAD9KPW8_RIDPI</name>